<name>A0ABT8CYU8_9FLAO</name>
<evidence type="ECO:0000313" key="1">
    <source>
        <dbReference type="EMBL" id="MDN3708818.1"/>
    </source>
</evidence>
<proteinExistence type="predicted"/>
<reference evidence="2" key="1">
    <citation type="journal article" date="2019" name="Int. J. Syst. Evol. Microbiol.">
        <title>The Global Catalogue of Microorganisms (GCM) 10K type strain sequencing project: providing services to taxonomists for standard genome sequencing and annotation.</title>
        <authorList>
            <consortium name="The Broad Institute Genomics Platform"/>
            <consortium name="The Broad Institute Genome Sequencing Center for Infectious Disease"/>
            <person name="Wu L."/>
            <person name="Ma J."/>
        </authorList>
    </citation>
    <scope>NUCLEOTIDE SEQUENCE [LARGE SCALE GENOMIC DNA]</scope>
    <source>
        <strain evidence="2">CECT 7184</strain>
    </source>
</reference>
<evidence type="ECO:0000313" key="2">
    <source>
        <dbReference type="Proteomes" id="UP001242368"/>
    </source>
</evidence>
<keyword evidence="2" id="KW-1185">Reference proteome</keyword>
<sequence length="106" mass="11581">MEPGNWRSSSGDFAYNLELDSNDNVYVGVQINALSTTVSFSPDANHSIAPLPNPQAYNRIYLVKYNSNGQYQGKKALQGTISSVVDSEAKISDIVIKNDTLHFIVG</sequence>
<dbReference type="Proteomes" id="UP001242368">
    <property type="component" value="Unassembled WGS sequence"/>
</dbReference>
<evidence type="ECO:0008006" key="3">
    <source>
        <dbReference type="Google" id="ProtNLM"/>
    </source>
</evidence>
<organism evidence="1 2">
    <name type="scientific">Paenimyroides ceti</name>
    <dbReference type="NCBI Taxonomy" id="395087"/>
    <lineage>
        <taxon>Bacteria</taxon>
        <taxon>Pseudomonadati</taxon>
        <taxon>Bacteroidota</taxon>
        <taxon>Flavobacteriia</taxon>
        <taxon>Flavobacteriales</taxon>
        <taxon>Flavobacteriaceae</taxon>
        <taxon>Paenimyroides</taxon>
    </lineage>
</organism>
<gene>
    <name evidence="1" type="ORF">QW060_17090</name>
</gene>
<dbReference type="RefSeq" id="WP_290364643.1">
    <property type="nucleotide sequence ID" value="NZ_JAUFQU010000001.1"/>
</dbReference>
<protein>
    <recommendedName>
        <fullName evidence="3">Lectin</fullName>
    </recommendedName>
</protein>
<dbReference type="EMBL" id="JAUFQU010000001">
    <property type="protein sequence ID" value="MDN3708818.1"/>
    <property type="molecule type" value="Genomic_DNA"/>
</dbReference>
<accession>A0ABT8CYU8</accession>
<comment type="caution">
    <text evidence="1">The sequence shown here is derived from an EMBL/GenBank/DDBJ whole genome shotgun (WGS) entry which is preliminary data.</text>
</comment>